<evidence type="ECO:0000313" key="1">
    <source>
        <dbReference type="EMBL" id="KAK3802995.1"/>
    </source>
</evidence>
<keyword evidence="2" id="KW-1185">Reference proteome</keyword>
<protein>
    <submittedName>
        <fullName evidence="1">Uncharacterized protein</fullName>
    </submittedName>
</protein>
<reference evidence="1" key="1">
    <citation type="journal article" date="2023" name="G3 (Bethesda)">
        <title>A reference genome for the long-term kleptoplast-retaining sea slug Elysia crispata morphotype clarki.</title>
        <authorList>
            <person name="Eastman K.E."/>
            <person name="Pendleton A.L."/>
            <person name="Shaikh M.A."/>
            <person name="Suttiyut T."/>
            <person name="Ogas R."/>
            <person name="Tomko P."/>
            <person name="Gavelis G."/>
            <person name="Widhalm J.R."/>
            <person name="Wisecaver J.H."/>
        </authorList>
    </citation>
    <scope>NUCLEOTIDE SEQUENCE</scope>
    <source>
        <strain evidence="1">ECLA1</strain>
    </source>
</reference>
<dbReference type="EMBL" id="JAWDGP010000201">
    <property type="protein sequence ID" value="KAK3802995.1"/>
    <property type="molecule type" value="Genomic_DNA"/>
</dbReference>
<gene>
    <name evidence="1" type="ORF">RRG08_043336</name>
</gene>
<accession>A0AAE1EDR4</accession>
<evidence type="ECO:0000313" key="2">
    <source>
        <dbReference type="Proteomes" id="UP001283361"/>
    </source>
</evidence>
<dbReference type="Proteomes" id="UP001283361">
    <property type="component" value="Unassembled WGS sequence"/>
</dbReference>
<proteinExistence type="predicted"/>
<comment type="caution">
    <text evidence="1">The sequence shown here is derived from an EMBL/GenBank/DDBJ whole genome shotgun (WGS) entry which is preliminary data.</text>
</comment>
<organism evidence="1 2">
    <name type="scientific">Elysia crispata</name>
    <name type="common">lettuce slug</name>
    <dbReference type="NCBI Taxonomy" id="231223"/>
    <lineage>
        <taxon>Eukaryota</taxon>
        <taxon>Metazoa</taxon>
        <taxon>Spiralia</taxon>
        <taxon>Lophotrochozoa</taxon>
        <taxon>Mollusca</taxon>
        <taxon>Gastropoda</taxon>
        <taxon>Heterobranchia</taxon>
        <taxon>Euthyneura</taxon>
        <taxon>Panpulmonata</taxon>
        <taxon>Sacoglossa</taxon>
        <taxon>Placobranchoidea</taxon>
        <taxon>Plakobranchidae</taxon>
        <taxon>Elysia</taxon>
    </lineage>
</organism>
<sequence>MILIKVVDLGMDYGVSFFIDAWHESLREGYVTKSGSAMCQRGLNHTSRQVFDDRSPQKFQQRQASDIRYKTERIASLDQSKQRYTHPEGN</sequence>
<name>A0AAE1EDR4_9GAST</name>
<dbReference type="AlphaFoldDB" id="A0AAE1EDR4"/>